<keyword evidence="3" id="KW-0175">Coiled coil</keyword>
<dbReference type="AlphaFoldDB" id="A0A2T0FN22"/>
<evidence type="ECO:0000256" key="4">
    <source>
        <dbReference type="SAM" id="MobiDB-lite"/>
    </source>
</evidence>
<keyword evidence="2" id="KW-0333">Golgi apparatus</keyword>
<accession>A0A2T0FN22</accession>
<organism evidence="6 7">
    <name type="scientific">Wickerhamiella sorbophila</name>
    <dbReference type="NCBI Taxonomy" id="45607"/>
    <lineage>
        <taxon>Eukaryota</taxon>
        <taxon>Fungi</taxon>
        <taxon>Dikarya</taxon>
        <taxon>Ascomycota</taxon>
        <taxon>Saccharomycotina</taxon>
        <taxon>Dipodascomycetes</taxon>
        <taxon>Dipodascales</taxon>
        <taxon>Trichomonascaceae</taxon>
        <taxon>Wickerhamiella</taxon>
    </lineage>
</organism>
<dbReference type="PANTHER" id="PTHR18921:SF2">
    <property type="entry name" value="THYROID RECEPTOR-INTERACTING PROTEIN 11"/>
    <property type="match status" value="1"/>
</dbReference>
<evidence type="ECO:0000256" key="3">
    <source>
        <dbReference type="ARBA" id="ARBA00023054"/>
    </source>
</evidence>
<dbReference type="Gene3D" id="1.20.5.1160">
    <property type="entry name" value="Vasodilator-stimulated phosphoprotein"/>
    <property type="match status" value="1"/>
</dbReference>
<dbReference type="Pfam" id="PF10375">
    <property type="entry name" value="GRAB"/>
    <property type="match status" value="1"/>
</dbReference>
<protein>
    <recommendedName>
        <fullName evidence="5">GRIP domain-containing protein</fullName>
    </recommendedName>
</protein>
<dbReference type="RefSeq" id="XP_024666337.1">
    <property type="nucleotide sequence ID" value="XM_024810569.1"/>
</dbReference>
<evidence type="ECO:0000313" key="6">
    <source>
        <dbReference type="EMBL" id="PRT56392.1"/>
    </source>
</evidence>
<feature type="compositionally biased region" description="Basic and acidic residues" evidence="4">
    <location>
        <begin position="198"/>
        <end position="210"/>
    </location>
</feature>
<dbReference type="OrthoDB" id="425925at2759"/>
<dbReference type="GO" id="GO:0031267">
    <property type="term" value="F:small GTPase binding"/>
    <property type="evidence" value="ECO:0007669"/>
    <property type="project" value="TreeGrafter"/>
</dbReference>
<dbReference type="GeneID" id="36517760"/>
<feature type="compositionally biased region" description="Basic and acidic residues" evidence="4">
    <location>
        <begin position="156"/>
        <end position="171"/>
    </location>
</feature>
<evidence type="ECO:0000313" key="7">
    <source>
        <dbReference type="Proteomes" id="UP000238350"/>
    </source>
</evidence>
<feature type="compositionally biased region" description="Basic and acidic residues" evidence="4">
    <location>
        <begin position="178"/>
        <end position="191"/>
    </location>
</feature>
<evidence type="ECO:0000256" key="2">
    <source>
        <dbReference type="ARBA" id="ARBA00023034"/>
    </source>
</evidence>
<feature type="region of interest" description="Disordered" evidence="4">
    <location>
        <begin position="156"/>
        <end position="210"/>
    </location>
</feature>
<dbReference type="EMBL" id="NDIQ01000022">
    <property type="protein sequence ID" value="PRT56392.1"/>
    <property type="molecule type" value="Genomic_DNA"/>
</dbReference>
<feature type="compositionally biased region" description="Polar residues" evidence="4">
    <location>
        <begin position="39"/>
        <end position="69"/>
    </location>
</feature>
<sequence length="459" mass="51397">MSQAEPNQSSENEGTTTAQSPQLDLAPKTTDPNGHKDATPSTSTVDAETVSGGSQSSVSANEGSETTSKPKTRRLLRPQKSEGGLVQLVREQAEEIKQLREQIDSVEAERDDIQDQYDNLLDKVTHIKSTLGERFKADAAKLQTLQQELDAAKKDLDSARTAESAAEKRAAESQTKLETLESAHKAKRAELESQIGEENSKYKEENKRLKQDFTRMEQTVKTLQSENEKLSKDKVGLELAMEDERTQRSSYESKIAQLSEELTTQTGYAEHYRDSSARAERELTQLASETNEKIEKLEQELKKAEIETADFKKQLADQQSLLEKKNSELEKKEKQLLENQDLQGQIKEKNLQIGKLRHEAVILNDHLTNALATVRKGSEGKTIDKELISNLVLQFASIPRGDTKKYEVLQLISNTLGWDETEQAHAGLARQSQPEASSGGLFGKFAEFLERESNKNRNP</sequence>
<dbReference type="InterPro" id="IPR000237">
    <property type="entry name" value="GRIP_dom"/>
</dbReference>
<dbReference type="PANTHER" id="PTHR18921">
    <property type="entry name" value="MYOSIN HEAVY CHAIN - RELATED"/>
    <property type="match status" value="1"/>
</dbReference>
<dbReference type="GO" id="GO:0005794">
    <property type="term" value="C:Golgi apparatus"/>
    <property type="evidence" value="ECO:0007669"/>
    <property type="project" value="UniProtKB-SubCell"/>
</dbReference>
<dbReference type="GO" id="GO:0007030">
    <property type="term" value="P:Golgi organization"/>
    <property type="evidence" value="ECO:0007669"/>
    <property type="project" value="TreeGrafter"/>
</dbReference>
<proteinExistence type="predicted"/>
<dbReference type="GO" id="GO:0006888">
    <property type="term" value="P:endoplasmic reticulum to Golgi vesicle-mediated transport"/>
    <property type="evidence" value="ECO:0007669"/>
    <property type="project" value="TreeGrafter"/>
</dbReference>
<gene>
    <name evidence="6" type="ORF">B9G98_04012</name>
</gene>
<feature type="compositionally biased region" description="Polar residues" evidence="4">
    <location>
        <begin position="1"/>
        <end position="22"/>
    </location>
</feature>
<dbReference type="InterPro" id="IPR019459">
    <property type="entry name" value="GRAB"/>
</dbReference>
<feature type="region of interest" description="Disordered" evidence="4">
    <location>
        <begin position="1"/>
        <end position="86"/>
    </location>
</feature>
<comment type="subcellular location">
    <subcellularLocation>
        <location evidence="1">Golgi apparatus</location>
    </subcellularLocation>
</comment>
<comment type="caution">
    <text evidence="6">The sequence shown here is derived from an EMBL/GenBank/DDBJ whole genome shotgun (WGS) entry which is preliminary data.</text>
</comment>
<dbReference type="PROSITE" id="PS50913">
    <property type="entry name" value="GRIP"/>
    <property type="match status" value="1"/>
</dbReference>
<reference evidence="6 7" key="1">
    <citation type="submission" date="2017-04" db="EMBL/GenBank/DDBJ databases">
        <title>Genome sequencing of [Candida] sorbophila.</title>
        <authorList>
            <person name="Ahn J.O."/>
        </authorList>
    </citation>
    <scope>NUCLEOTIDE SEQUENCE [LARGE SCALE GENOMIC DNA]</scope>
    <source>
        <strain evidence="6 7">DS02</strain>
    </source>
</reference>
<dbReference type="STRING" id="45607.A0A2T0FN22"/>
<keyword evidence="7" id="KW-1185">Reference proteome</keyword>
<dbReference type="Proteomes" id="UP000238350">
    <property type="component" value="Unassembled WGS sequence"/>
</dbReference>
<evidence type="ECO:0000256" key="1">
    <source>
        <dbReference type="ARBA" id="ARBA00004555"/>
    </source>
</evidence>
<feature type="domain" description="GRIP" evidence="5">
    <location>
        <begin position="378"/>
        <end position="429"/>
    </location>
</feature>
<evidence type="ECO:0000259" key="5">
    <source>
        <dbReference type="PROSITE" id="PS50913"/>
    </source>
</evidence>
<name>A0A2T0FN22_9ASCO</name>